<keyword evidence="2 8" id="KW-0349">Heme</keyword>
<dbReference type="VEuPathDB" id="TriTrypDB:TvY486_1107000"/>
<comment type="similarity">
    <text evidence="7 8">Belongs to the cytochrome b5 family.</text>
</comment>
<evidence type="ECO:0000256" key="2">
    <source>
        <dbReference type="ARBA" id="ARBA00022617"/>
    </source>
</evidence>
<evidence type="ECO:0000256" key="3">
    <source>
        <dbReference type="ARBA" id="ARBA00022692"/>
    </source>
</evidence>
<gene>
    <name evidence="10" type="ORF">TVY486_1107000</name>
</gene>
<feature type="transmembrane region" description="Helical" evidence="8">
    <location>
        <begin position="112"/>
        <end position="131"/>
    </location>
</feature>
<dbReference type="InterPro" id="IPR001199">
    <property type="entry name" value="Cyt_B5-like_heme/steroid-bd"/>
</dbReference>
<evidence type="ECO:0000256" key="5">
    <source>
        <dbReference type="ARBA" id="ARBA00023004"/>
    </source>
</evidence>
<keyword evidence="8" id="KW-1133">Transmembrane helix</keyword>
<dbReference type="PROSITE" id="PS50255">
    <property type="entry name" value="CYTOCHROME_B5_2"/>
    <property type="match status" value="1"/>
</dbReference>
<dbReference type="PANTHER" id="PTHR19359">
    <property type="entry name" value="CYTOCHROME B5"/>
    <property type="match status" value="1"/>
</dbReference>
<evidence type="ECO:0000256" key="6">
    <source>
        <dbReference type="ARBA" id="ARBA00023136"/>
    </source>
</evidence>
<comment type="subcellular location">
    <subcellularLocation>
        <location evidence="1">Membrane</location>
    </subcellularLocation>
</comment>
<evidence type="ECO:0000256" key="4">
    <source>
        <dbReference type="ARBA" id="ARBA00022723"/>
    </source>
</evidence>
<dbReference type="Gene3D" id="3.10.120.10">
    <property type="entry name" value="Cytochrome b5-like heme/steroid binding domain"/>
    <property type="match status" value="1"/>
</dbReference>
<protein>
    <submittedName>
        <fullName evidence="10">Putative cytochrome b5</fullName>
    </submittedName>
</protein>
<feature type="domain" description="Cytochrome b5 heme-binding" evidence="9">
    <location>
        <begin position="6"/>
        <end position="82"/>
    </location>
</feature>
<keyword evidence="3 8" id="KW-0812">Transmembrane</keyword>
<dbReference type="AlphaFoldDB" id="G0UBL9"/>
<dbReference type="PROSITE" id="PS00191">
    <property type="entry name" value="CYTOCHROME_B5_1"/>
    <property type="match status" value="1"/>
</dbReference>
<accession>G0UBL9</accession>
<evidence type="ECO:0000256" key="1">
    <source>
        <dbReference type="ARBA" id="ARBA00004370"/>
    </source>
</evidence>
<dbReference type="InterPro" id="IPR036400">
    <property type="entry name" value="Cyt_B5-like_heme/steroid_sf"/>
</dbReference>
<evidence type="ECO:0000313" key="10">
    <source>
        <dbReference type="EMBL" id="CCC53216.1"/>
    </source>
</evidence>
<keyword evidence="4 8" id="KW-0479">Metal-binding</keyword>
<keyword evidence="5 8" id="KW-0408">Iron</keyword>
<dbReference type="FunFam" id="3.10.120.10:FF:000002">
    <property type="entry name" value="Cytochrome b5 type B"/>
    <property type="match status" value="1"/>
</dbReference>
<dbReference type="Pfam" id="PF00173">
    <property type="entry name" value="Cyt-b5"/>
    <property type="match status" value="1"/>
</dbReference>
<keyword evidence="6 8" id="KW-0472">Membrane</keyword>
<evidence type="ECO:0000256" key="7">
    <source>
        <dbReference type="ARBA" id="ARBA00038168"/>
    </source>
</evidence>
<name>G0UBL9_TRYVY</name>
<organism evidence="10">
    <name type="scientific">Trypanosoma vivax (strain Y486)</name>
    <dbReference type="NCBI Taxonomy" id="1055687"/>
    <lineage>
        <taxon>Eukaryota</taxon>
        <taxon>Discoba</taxon>
        <taxon>Euglenozoa</taxon>
        <taxon>Kinetoplastea</taxon>
        <taxon>Metakinetoplastina</taxon>
        <taxon>Trypanosomatida</taxon>
        <taxon>Trypanosomatidae</taxon>
        <taxon>Trypanosoma</taxon>
        <taxon>Duttonella</taxon>
    </lineage>
</organism>
<dbReference type="InterPro" id="IPR018506">
    <property type="entry name" value="Cyt_B5_heme-BS"/>
</dbReference>
<sequence>MSERQLTKYTWEEIRKHNNENDCWVVLYDRVLDVTDFLNEHPGGLDTINDLGGYDITNSFESIGHSPVASALSKKFVVGALDCTSVPPPVQRKELAEDVPLTKVRNGVNTNVFYYILGSGVLLIGLLHFLYTG</sequence>
<dbReference type="PRINTS" id="PR00363">
    <property type="entry name" value="CYTOCHROMEB5"/>
</dbReference>
<dbReference type="InterPro" id="IPR050668">
    <property type="entry name" value="Cytochrome_b5"/>
</dbReference>
<evidence type="ECO:0000259" key="9">
    <source>
        <dbReference type="PROSITE" id="PS50255"/>
    </source>
</evidence>
<dbReference type="GO" id="GO:0020037">
    <property type="term" value="F:heme binding"/>
    <property type="evidence" value="ECO:0007669"/>
    <property type="project" value="UniProtKB-UniRule"/>
</dbReference>
<dbReference type="SUPFAM" id="SSF55856">
    <property type="entry name" value="Cytochrome b5-like heme/steroid binding domain"/>
    <property type="match status" value="1"/>
</dbReference>
<reference evidence="10" key="1">
    <citation type="journal article" date="2012" name="Proc. Natl. Acad. Sci. U.S.A.">
        <title>Antigenic diversity is generated by distinct evolutionary mechanisms in African trypanosome species.</title>
        <authorList>
            <person name="Jackson A.P."/>
            <person name="Berry A."/>
            <person name="Aslett M."/>
            <person name="Allison H.C."/>
            <person name="Burton P."/>
            <person name="Vavrova-Anderson J."/>
            <person name="Brown R."/>
            <person name="Browne H."/>
            <person name="Corton N."/>
            <person name="Hauser H."/>
            <person name="Gamble J."/>
            <person name="Gilderthorp R."/>
            <person name="Marcello L."/>
            <person name="McQuillan J."/>
            <person name="Otto T.D."/>
            <person name="Quail M.A."/>
            <person name="Sanders M.J."/>
            <person name="van Tonder A."/>
            <person name="Ginger M.L."/>
            <person name="Field M.C."/>
            <person name="Barry J.D."/>
            <person name="Hertz-Fowler C."/>
            <person name="Berriman M."/>
        </authorList>
    </citation>
    <scope>NUCLEOTIDE SEQUENCE</scope>
    <source>
        <strain evidence="10">Y486</strain>
    </source>
</reference>
<dbReference type="GO" id="GO:0046872">
    <property type="term" value="F:metal ion binding"/>
    <property type="evidence" value="ECO:0007669"/>
    <property type="project" value="UniProtKB-UniRule"/>
</dbReference>
<dbReference type="EMBL" id="HE573027">
    <property type="protein sequence ID" value="CCC53216.1"/>
    <property type="molecule type" value="Genomic_DNA"/>
</dbReference>
<evidence type="ECO:0000256" key="8">
    <source>
        <dbReference type="RuleBase" id="RU362121"/>
    </source>
</evidence>
<dbReference type="SMART" id="SM01117">
    <property type="entry name" value="Cyt-b5"/>
    <property type="match status" value="1"/>
</dbReference>
<dbReference type="PANTHER" id="PTHR19359:SF145">
    <property type="entry name" value="B5, PUTATIVE-RELATED"/>
    <property type="match status" value="1"/>
</dbReference>
<dbReference type="GO" id="GO:0016020">
    <property type="term" value="C:membrane"/>
    <property type="evidence" value="ECO:0007669"/>
    <property type="project" value="UniProtKB-SubCell"/>
</dbReference>
<proteinExistence type="inferred from homology"/>